<sequence length="175" mass="19532">MILATPDDYEFPHIDWHCKECGMVYCYAGYPPETRCLDGHGAGWKPENEQLIEYIDLLETLTPGDGIVISGDGPTTLMGPVESADDGQLVTAAIDSPSRTLRWERDDSDPTIEWKQTEKPDAFYDDVHHVETVEIQTAADKEVPAQTEKPDAFYDDVHHVETVEIQTAADKEVPA</sequence>
<accession>M0B5N8</accession>
<dbReference type="RefSeq" id="WP_006107527.1">
    <property type="nucleotide sequence ID" value="NZ_AOIO01000010.1"/>
</dbReference>
<name>M0B5N8_NATA1</name>
<protein>
    <submittedName>
        <fullName evidence="1">Uncharacterized protein</fullName>
    </submittedName>
</protein>
<evidence type="ECO:0000313" key="1">
    <source>
        <dbReference type="EMBL" id="ELZ04959.1"/>
    </source>
</evidence>
<keyword evidence="2" id="KW-1185">Reference proteome</keyword>
<proteinExistence type="predicted"/>
<evidence type="ECO:0000313" key="2">
    <source>
        <dbReference type="Proteomes" id="UP000011554"/>
    </source>
</evidence>
<organism evidence="1 2">
    <name type="scientific">Natrialba asiatica (strain ATCC 700177 / DSM 12278 / JCM 9576 / FERM P-10747 / NBRC 102637 / 172P1)</name>
    <dbReference type="NCBI Taxonomy" id="29540"/>
    <lineage>
        <taxon>Archaea</taxon>
        <taxon>Methanobacteriati</taxon>
        <taxon>Methanobacteriota</taxon>
        <taxon>Stenosarchaea group</taxon>
        <taxon>Halobacteria</taxon>
        <taxon>Halobacteriales</taxon>
        <taxon>Natrialbaceae</taxon>
        <taxon>Natrialba</taxon>
    </lineage>
</organism>
<dbReference type="EMBL" id="AOIO01000010">
    <property type="protein sequence ID" value="ELZ04959.1"/>
    <property type="molecule type" value="Genomic_DNA"/>
</dbReference>
<gene>
    <name evidence="1" type="ORF">C481_03382</name>
</gene>
<dbReference type="STRING" id="29540.C481_03382"/>
<dbReference type="AlphaFoldDB" id="M0B5N8"/>
<comment type="caution">
    <text evidence="1">The sequence shown here is derived from an EMBL/GenBank/DDBJ whole genome shotgun (WGS) entry which is preliminary data.</text>
</comment>
<dbReference type="Proteomes" id="UP000011554">
    <property type="component" value="Unassembled WGS sequence"/>
</dbReference>
<dbReference type="PATRIC" id="fig|29540.5.peg.687"/>
<reference evidence="1 2" key="1">
    <citation type="journal article" date="2014" name="PLoS Genet.">
        <title>Phylogenetically driven sequencing of extremely halophilic archaea reveals strategies for static and dynamic osmo-response.</title>
        <authorList>
            <person name="Becker E.A."/>
            <person name="Seitzer P.M."/>
            <person name="Tritt A."/>
            <person name="Larsen D."/>
            <person name="Krusor M."/>
            <person name="Yao A.I."/>
            <person name="Wu D."/>
            <person name="Madern D."/>
            <person name="Eisen J.A."/>
            <person name="Darling A.E."/>
            <person name="Facciotti M.T."/>
        </authorList>
    </citation>
    <scope>NUCLEOTIDE SEQUENCE [LARGE SCALE GENOMIC DNA]</scope>
    <source>
        <strain evidence="1 2">DSM 12278</strain>
    </source>
</reference>